<dbReference type="PANTHER" id="PTHR35213:SF3">
    <property type="entry name" value="MYB-LIKE DOMAIN-CONTAINING PROTEIN"/>
    <property type="match status" value="1"/>
</dbReference>
<evidence type="ECO:0000313" key="2">
    <source>
        <dbReference type="EMBL" id="KAG7383047.1"/>
    </source>
</evidence>
<feature type="region of interest" description="Disordered" evidence="1">
    <location>
        <begin position="302"/>
        <end position="334"/>
    </location>
</feature>
<feature type="compositionally biased region" description="Polar residues" evidence="1">
    <location>
        <begin position="38"/>
        <end position="62"/>
    </location>
</feature>
<name>A0A8T1VP42_9STRA</name>
<dbReference type="Proteomes" id="UP000693981">
    <property type="component" value="Unassembled WGS sequence"/>
</dbReference>
<dbReference type="AlphaFoldDB" id="A0A8T1VP42"/>
<sequence>MDASSVLSALDFDVAASSLFGIVNSPQKEEKSRLPTPSEASSKLSAVSCTSPSTERPVNSLISPHDDGYNTPTRVEIEKENRSQVPVNRVQMTSSCPSPVRATGKRQLQVADERNPFGAKLTKRKGSSDYLRKGQWTNTEERLARLLIEAFEEGYLPIYTGIRLRGYLAVQLQCDPMRVSKKLCAGTIDGKQIPKNYGQKKFKLRKKAFWDCDDADRFIDDLEQLTGDLWSETRLQKPAFLTLSSTRNASKRRAVVKDEGETMSSPPSPREDHSPPPTPRAKKRKVFPIIYLNLSKKLKKYHHRRRALDDDSSDPASPSKDDDSDDEPVKIDGESLQAAYDLLMLCRPDVSPRGTDGTDIVPTSP</sequence>
<gene>
    <name evidence="2" type="ORF">PHYBOEH_010099</name>
</gene>
<feature type="region of interest" description="Disordered" evidence="1">
    <location>
        <begin position="251"/>
        <end position="285"/>
    </location>
</feature>
<dbReference type="EMBL" id="JAGDFL010000678">
    <property type="protein sequence ID" value="KAG7383047.1"/>
    <property type="molecule type" value="Genomic_DNA"/>
</dbReference>
<accession>A0A8T1VP42</accession>
<reference evidence="2" key="1">
    <citation type="submission" date="2021-02" db="EMBL/GenBank/DDBJ databases">
        <authorList>
            <person name="Palmer J.M."/>
        </authorList>
    </citation>
    <scope>NUCLEOTIDE SEQUENCE</scope>
    <source>
        <strain evidence="2">SCRP23</strain>
    </source>
</reference>
<proteinExistence type="predicted"/>
<keyword evidence="3" id="KW-1185">Reference proteome</keyword>
<organism evidence="2 3">
    <name type="scientific">Phytophthora boehmeriae</name>
    <dbReference type="NCBI Taxonomy" id="109152"/>
    <lineage>
        <taxon>Eukaryota</taxon>
        <taxon>Sar</taxon>
        <taxon>Stramenopiles</taxon>
        <taxon>Oomycota</taxon>
        <taxon>Peronosporomycetes</taxon>
        <taxon>Peronosporales</taxon>
        <taxon>Peronosporaceae</taxon>
        <taxon>Phytophthora</taxon>
    </lineage>
</organism>
<evidence type="ECO:0000256" key="1">
    <source>
        <dbReference type="SAM" id="MobiDB-lite"/>
    </source>
</evidence>
<evidence type="ECO:0000313" key="3">
    <source>
        <dbReference type="Proteomes" id="UP000693981"/>
    </source>
</evidence>
<dbReference type="OrthoDB" id="47272at2759"/>
<comment type="caution">
    <text evidence="2">The sequence shown here is derived from an EMBL/GenBank/DDBJ whole genome shotgun (WGS) entry which is preliminary data.</text>
</comment>
<protein>
    <submittedName>
        <fullName evidence="2">Uncharacterized protein</fullName>
    </submittedName>
</protein>
<dbReference type="PANTHER" id="PTHR35213">
    <property type="entry name" value="RING-TYPE DOMAIN-CONTAINING PROTEIN-RELATED"/>
    <property type="match status" value="1"/>
</dbReference>
<feature type="region of interest" description="Disordered" evidence="1">
    <location>
        <begin position="26"/>
        <end position="72"/>
    </location>
</feature>